<organism evidence="2 3">
    <name type="scientific">Saccharicrinis carchari</name>
    <dbReference type="NCBI Taxonomy" id="1168039"/>
    <lineage>
        <taxon>Bacteria</taxon>
        <taxon>Pseudomonadati</taxon>
        <taxon>Bacteroidota</taxon>
        <taxon>Bacteroidia</taxon>
        <taxon>Marinilabiliales</taxon>
        <taxon>Marinilabiliaceae</taxon>
        <taxon>Saccharicrinis</taxon>
    </lineage>
</organism>
<proteinExistence type="predicted"/>
<protein>
    <recommendedName>
        <fullName evidence="4">ParB-like nuclease domain-containing protein</fullName>
    </recommendedName>
</protein>
<evidence type="ECO:0000313" key="3">
    <source>
        <dbReference type="Proteomes" id="UP000319040"/>
    </source>
</evidence>
<evidence type="ECO:0000313" key="2">
    <source>
        <dbReference type="EMBL" id="SMO90717.1"/>
    </source>
</evidence>
<feature type="compositionally biased region" description="Basic residues" evidence="1">
    <location>
        <begin position="232"/>
        <end position="241"/>
    </location>
</feature>
<evidence type="ECO:0000256" key="1">
    <source>
        <dbReference type="SAM" id="MobiDB-lite"/>
    </source>
</evidence>
<dbReference type="RefSeq" id="WP_142534690.1">
    <property type="nucleotide sequence ID" value="NZ_FXTB01000014.1"/>
</dbReference>
<sequence length="377" mass="43133">MAKKLGLKGGLGQFRSEVKELTALPELERLIPPLTTEEYKNLEESILELGVETPLDVWIPTEKTAGGNKDIIGKTIIVDGHNRNIIRLKHKMPVPKTTEREFNSLVEVKNWMLKKQLGRRNLSDANRTYLTGLLYNTSKYEKGKYERNFDGEIERNTAHKISQETGSSIRSVKNAGDFADGINKLAPELKKHILSGKERIAKATIQELASSDAEKPIENIEQIEKEVKKVRQRKTVGKKKKQVSEKNSPENGKTIKSAEFHINKNDTVHQEMGDGERLERYLEMKAKFTEQFGDLELDILTSVFNDILQLRSTQSDHVKLANDGYTILRSGDSPKIHIKYFSKDTNSWKILENTFTSKTERDRRFKKLLKNKKTIRG</sequence>
<name>A0A521F3I8_SACCC</name>
<dbReference type="Proteomes" id="UP000319040">
    <property type="component" value="Unassembled WGS sequence"/>
</dbReference>
<dbReference type="AlphaFoldDB" id="A0A521F3I8"/>
<feature type="region of interest" description="Disordered" evidence="1">
    <location>
        <begin position="232"/>
        <end position="253"/>
    </location>
</feature>
<accession>A0A521F3I8</accession>
<dbReference type="EMBL" id="FXTB01000014">
    <property type="protein sequence ID" value="SMO90717.1"/>
    <property type="molecule type" value="Genomic_DNA"/>
</dbReference>
<gene>
    <name evidence="2" type="ORF">SAMN06265379_1145</name>
</gene>
<dbReference type="OrthoDB" id="5944985at2"/>
<keyword evidence="3" id="KW-1185">Reference proteome</keyword>
<evidence type="ECO:0008006" key="4">
    <source>
        <dbReference type="Google" id="ProtNLM"/>
    </source>
</evidence>
<reference evidence="2 3" key="1">
    <citation type="submission" date="2017-05" db="EMBL/GenBank/DDBJ databases">
        <authorList>
            <person name="Varghese N."/>
            <person name="Submissions S."/>
        </authorList>
    </citation>
    <scope>NUCLEOTIDE SEQUENCE [LARGE SCALE GENOMIC DNA]</scope>
    <source>
        <strain evidence="2 3">DSM 27040</strain>
    </source>
</reference>